<evidence type="ECO:0000313" key="2">
    <source>
        <dbReference type="EMBL" id="AEI07176.1"/>
    </source>
</evidence>
<dbReference type="RefSeq" id="WP_012562671.1">
    <property type="nucleotide sequence ID" value="NC_011386.1"/>
</dbReference>
<accession>B6JHX5</accession>
<dbReference type="CDD" id="cd06532">
    <property type="entry name" value="Glyco_transf_25"/>
    <property type="match status" value="1"/>
</dbReference>
<keyword evidence="2" id="KW-0808">Transferase</keyword>
<keyword evidence="3" id="KW-1185">Reference proteome</keyword>
<feature type="domain" description="Glycosyl transferase family 25" evidence="1">
    <location>
        <begin position="4"/>
        <end position="178"/>
    </location>
</feature>
<gene>
    <name evidence="2" type="ordered locus">OCA5_c24800</name>
</gene>
<dbReference type="EMBL" id="CP002826">
    <property type="protein sequence ID" value="AEI07176.1"/>
    <property type="molecule type" value="Genomic_DNA"/>
</dbReference>
<dbReference type="HOGENOM" id="CLU_071269_1_0_5"/>
<evidence type="ECO:0000313" key="3">
    <source>
        <dbReference type="Proteomes" id="UP000007730"/>
    </source>
</evidence>
<dbReference type="PATRIC" id="fig|504832.7.peg.2616"/>
<dbReference type="eggNOG" id="COG3306">
    <property type="taxonomic scope" value="Bacteria"/>
</dbReference>
<proteinExistence type="predicted"/>
<protein>
    <submittedName>
        <fullName evidence="2">Glycosyl transferase family protein</fullName>
    </submittedName>
</protein>
<dbReference type="Pfam" id="PF01755">
    <property type="entry name" value="Glyco_transf_25"/>
    <property type="match status" value="1"/>
</dbReference>
<evidence type="ECO:0000259" key="1">
    <source>
        <dbReference type="Pfam" id="PF01755"/>
    </source>
</evidence>
<dbReference type="KEGG" id="oca:OCAR_5511"/>
<dbReference type="STRING" id="504832.OCA5_c24800"/>
<dbReference type="OrthoDB" id="5354021at2"/>
<name>B6JHX5_AFIC5</name>
<organism evidence="2 3">
    <name type="scientific">Afipia carboxidovorans (strain ATCC 49405 / DSM 1227 / KCTC 32145 / OM5)</name>
    <name type="common">Oligotropha carboxidovorans</name>
    <dbReference type="NCBI Taxonomy" id="504832"/>
    <lineage>
        <taxon>Bacteria</taxon>
        <taxon>Pseudomonadati</taxon>
        <taxon>Pseudomonadota</taxon>
        <taxon>Alphaproteobacteria</taxon>
        <taxon>Hyphomicrobiales</taxon>
        <taxon>Nitrobacteraceae</taxon>
        <taxon>Afipia</taxon>
    </lineage>
</organism>
<dbReference type="KEGG" id="ocg:OCA5_c24800"/>
<sequence length="256" mass="28660">MTIPPYLINLARDPERLAEMQARFRALGIAFTRVDAVDGKAMTAAELDTVRAPHPAWLPLKPNEVACALSHRKCWQMIADGAASHGCVFEDDMLFSPRLPAFLSDTAWIPVDADIVKIEESFNRVWIDVPPREVGQGFRLGRVRSTHYRAGAYIVSRTGAKRLLAMTERISLPLDLIIFDYALGKASRLATYQMFPALAVQKKGPALEEAGSAVGRSDFKRRGELARQGRRYAEELRKLGHRLRGRRRTAIGFDES</sequence>
<dbReference type="CAZy" id="GT25">
    <property type="family name" value="Glycosyltransferase Family 25"/>
</dbReference>
<reference evidence="2 3" key="1">
    <citation type="journal article" date="2011" name="J. Bacteriol.">
        <title>Complete genome sequences of the chemolithoautotrophic Oligotropha carboxidovorans strains OM4 and OM5.</title>
        <authorList>
            <person name="Volland S."/>
            <person name="Rachinger M."/>
            <person name="Strittmatter A."/>
            <person name="Daniel R."/>
            <person name="Gottschalk G."/>
            <person name="Meyer O."/>
        </authorList>
    </citation>
    <scope>NUCLEOTIDE SEQUENCE [LARGE SCALE GENOMIC DNA]</scope>
    <source>
        <strain evidence="3">ATCC 49405 / DSM 1227 / KCTC 32145 / OM5</strain>
    </source>
</reference>
<dbReference type="Proteomes" id="UP000007730">
    <property type="component" value="Chromosome"/>
</dbReference>
<dbReference type="InterPro" id="IPR002654">
    <property type="entry name" value="Glyco_trans_25"/>
</dbReference>
<dbReference type="AlphaFoldDB" id="B6JHX5"/>
<dbReference type="GO" id="GO:0016740">
    <property type="term" value="F:transferase activity"/>
    <property type="evidence" value="ECO:0007669"/>
    <property type="project" value="UniProtKB-KW"/>
</dbReference>